<proteinExistence type="predicted"/>
<dbReference type="EMBL" id="OM869564">
    <property type="protein sequence ID" value="UPW41251.1"/>
    <property type="molecule type" value="Genomic_DNA"/>
</dbReference>
<accession>A0A976N1B7</accession>
<organism evidence="1">
    <name type="scientific">Sigmofec virus UA08Rod_4687</name>
    <dbReference type="NCBI Taxonomy" id="2929407"/>
    <lineage>
        <taxon>Viruses</taxon>
        <taxon>Monodnaviria</taxon>
        <taxon>Sangervirae</taxon>
        <taxon>Phixviricota</taxon>
        <taxon>Malgrandaviricetes</taxon>
        <taxon>Petitvirales</taxon>
        <taxon>Microviridae</taxon>
    </lineage>
</organism>
<name>A0A976N1B7_9VIRU</name>
<protein>
    <submittedName>
        <fullName evidence="1">DNA pilot protein</fullName>
    </submittedName>
</protein>
<reference evidence="1" key="1">
    <citation type="submission" date="2022-02" db="EMBL/GenBank/DDBJ databases">
        <title>Towards deciphering the DNA virus diversity associated with rodent species in the families Cricetidae and Heteromyidae.</title>
        <authorList>
            <person name="Lund M."/>
            <person name="Larsen B.B."/>
            <person name="Gryseels S."/>
            <person name="Kraberger S."/>
            <person name="Rowsey D.M."/>
            <person name="Steger L."/>
            <person name="Yule K.M."/>
            <person name="Upham N.S."/>
            <person name="Worobey M."/>
            <person name="Van Doorslaer K."/>
            <person name="Varsani A."/>
        </authorList>
    </citation>
    <scope>NUCLEOTIDE SEQUENCE</scope>
    <source>
        <strain evidence="1">UA08Rod_4687</strain>
    </source>
</reference>
<sequence length="342" mass="37384">MPSSALIGGALGLANSVANMAYDTYSNKRNYNQTKSLMALQNRMNIDNWNMQNAYNAPSAVKQRLLAAGINPDVAFGNGANQISSPLSGVGLGSAPSSMPLGADIASPTLQGMMVDSQIELNKANARKASAEAGNTEALTPWVSKQAASSLRLSDSQVKFYNESVEKIRSETELNRVTQSINKRIDKFEQVLYDKKVESTLEQLGATAEQSRAIIKRFSEYYAAEIGVMLSQSYNNYQSGRSASENAVSTRISANAAAYNARTSRLNVENTAYNNNAQLHLDKKRYELQKALNDSNIKEADVRIWNAQIKDQWKKDLNDTGVVGRVIANILDIPASILKFSP</sequence>
<evidence type="ECO:0000313" key="1">
    <source>
        <dbReference type="EMBL" id="UPW41251.1"/>
    </source>
</evidence>